<sequence length="107" mass="11924">MNLPKVITELVKAQNDFNSVAYANCFSDTAVVFDEGKTHNGRKEIEHWIADSNEHYKSVMTPVSYEENGSSSILSAECSGTFPGSPIILKFHFEIVDGQIQRLKVTD</sequence>
<dbReference type="InterPro" id="IPR032710">
    <property type="entry name" value="NTF2-like_dom_sf"/>
</dbReference>
<dbReference type="Gene3D" id="3.10.450.50">
    <property type="match status" value="1"/>
</dbReference>
<proteinExistence type="predicted"/>
<protein>
    <submittedName>
        <fullName evidence="1">Polyketide cyclase</fullName>
    </submittedName>
</protein>
<dbReference type="EMBL" id="BJYI01000003">
    <property type="protein sequence ID" value="GEN70615.1"/>
    <property type="molecule type" value="Genomic_DNA"/>
</dbReference>
<dbReference type="OrthoDB" id="8684708at2"/>
<dbReference type="SUPFAM" id="SSF54427">
    <property type="entry name" value="NTF2-like"/>
    <property type="match status" value="1"/>
</dbReference>
<evidence type="ECO:0000313" key="2">
    <source>
        <dbReference type="Proteomes" id="UP000321150"/>
    </source>
</evidence>
<organism evidence="1 2">
    <name type="scientific">Chryseobacterium lathyri</name>
    <dbReference type="NCBI Taxonomy" id="395933"/>
    <lineage>
        <taxon>Bacteria</taxon>
        <taxon>Pseudomonadati</taxon>
        <taxon>Bacteroidota</taxon>
        <taxon>Flavobacteriia</taxon>
        <taxon>Flavobacteriales</taxon>
        <taxon>Weeksellaceae</taxon>
        <taxon>Chryseobacterium group</taxon>
        <taxon>Chryseobacterium</taxon>
    </lineage>
</organism>
<dbReference type="AlphaFoldDB" id="A0A511Y628"/>
<name>A0A511Y628_9FLAO</name>
<evidence type="ECO:0000313" key="1">
    <source>
        <dbReference type="EMBL" id="GEN70615.1"/>
    </source>
</evidence>
<accession>A0A511Y628</accession>
<gene>
    <name evidence="1" type="ORF">CLA01_06870</name>
</gene>
<dbReference type="Proteomes" id="UP000321150">
    <property type="component" value="Unassembled WGS sequence"/>
</dbReference>
<reference evidence="1 2" key="1">
    <citation type="submission" date="2019-07" db="EMBL/GenBank/DDBJ databases">
        <title>Whole genome shotgun sequence of Chryseobacterium lathyri NBRC 105250.</title>
        <authorList>
            <person name="Hosoyama A."/>
            <person name="Uohara A."/>
            <person name="Ohji S."/>
            <person name="Ichikawa N."/>
        </authorList>
    </citation>
    <scope>NUCLEOTIDE SEQUENCE [LARGE SCALE GENOMIC DNA]</scope>
    <source>
        <strain evidence="1 2">NBRC 105250</strain>
    </source>
</reference>
<dbReference type="RefSeq" id="WP_111953553.1">
    <property type="nucleotide sequence ID" value="NZ_BJYI01000003.1"/>
</dbReference>
<comment type="caution">
    <text evidence="1">The sequence shown here is derived from an EMBL/GenBank/DDBJ whole genome shotgun (WGS) entry which is preliminary data.</text>
</comment>